<proteinExistence type="inferred from homology"/>
<sequence length="283" mass="32239">MTDTLAPQDTNPEQAEMPFALVQGEAVTTLPKDLYIPPDALEVFLEAFEGPLDLLLYLIRRQNLDVLDIPIAEITRQYMDYIDMMEDMRLELAAEYLVMAAMLAEIKSRMLLPRIVESEEEDDPRAELVRRLQEYERYKQAAEDIDHVPRVNRDVFPVELVGPEKQKVASPPEVSLQELLIAARDAMTHAEMFTNHHIQMEPLSVRERMSIVLDCIGEKDFTPFVKLFSVEEGRMGVVVSLLAVLELMKESLIELVQSEPFAPIYIKAAGSTAVLEMEMETKT</sequence>
<reference evidence="1" key="1">
    <citation type="submission" date="2018-06" db="EMBL/GenBank/DDBJ databases">
        <authorList>
            <person name="Zhirakovskaya E."/>
        </authorList>
    </citation>
    <scope>NUCLEOTIDE SEQUENCE</scope>
</reference>
<protein>
    <submittedName>
        <fullName evidence="1">Segregation and condensation protein A</fullName>
    </submittedName>
</protein>
<name>A0A3B0ZCV7_9ZZZZ</name>
<evidence type="ECO:0000313" key="1">
    <source>
        <dbReference type="EMBL" id="VAW79204.1"/>
    </source>
</evidence>
<dbReference type="AlphaFoldDB" id="A0A3B0ZCV7"/>
<gene>
    <name evidence="1" type="ORF">MNBD_GAMMA15-289</name>
</gene>
<dbReference type="PANTHER" id="PTHR33969:SF2">
    <property type="entry name" value="SEGREGATION AND CONDENSATION PROTEIN A"/>
    <property type="match status" value="1"/>
</dbReference>
<dbReference type="HAMAP" id="MF_01805">
    <property type="entry name" value="ScpA"/>
    <property type="match status" value="1"/>
</dbReference>
<dbReference type="EMBL" id="UOFN01000108">
    <property type="protein sequence ID" value="VAW79204.1"/>
    <property type="molecule type" value="Genomic_DNA"/>
</dbReference>
<dbReference type="InterPro" id="IPR003768">
    <property type="entry name" value="ScpA"/>
</dbReference>
<organism evidence="1">
    <name type="scientific">hydrothermal vent metagenome</name>
    <dbReference type="NCBI Taxonomy" id="652676"/>
    <lineage>
        <taxon>unclassified sequences</taxon>
        <taxon>metagenomes</taxon>
        <taxon>ecological metagenomes</taxon>
    </lineage>
</organism>
<dbReference type="Gene3D" id="6.10.250.2410">
    <property type="match status" value="1"/>
</dbReference>
<dbReference type="Pfam" id="PF02616">
    <property type="entry name" value="SMC_ScpA"/>
    <property type="match status" value="1"/>
</dbReference>
<accession>A0A3B0ZCV7</accession>
<dbReference type="PANTHER" id="PTHR33969">
    <property type="entry name" value="SEGREGATION AND CONDENSATION PROTEIN A"/>
    <property type="match status" value="1"/>
</dbReference>